<dbReference type="GO" id="GO:0009252">
    <property type="term" value="P:peptidoglycan biosynthetic process"/>
    <property type="evidence" value="ECO:0007669"/>
    <property type="project" value="UniProtKB-UniRule"/>
</dbReference>
<comment type="subcellular location">
    <subcellularLocation>
        <location evidence="6">Cytoplasm</location>
    </subcellularLocation>
</comment>
<dbReference type="eggNOG" id="COG1847">
    <property type="taxonomic scope" value="Bacteria"/>
</dbReference>
<evidence type="ECO:0000256" key="1">
    <source>
        <dbReference type="ARBA" id="ARBA00022490"/>
    </source>
</evidence>
<dbReference type="OrthoDB" id="9794483at2"/>
<evidence type="ECO:0000313" key="9">
    <source>
        <dbReference type="EMBL" id="EPR32826.1"/>
    </source>
</evidence>
<evidence type="ECO:0000256" key="2">
    <source>
        <dbReference type="ARBA" id="ARBA00022884"/>
    </source>
</evidence>
<dbReference type="InterPro" id="IPR038008">
    <property type="entry name" value="Jag_KH"/>
</dbReference>
<dbReference type="Pfam" id="PF14804">
    <property type="entry name" value="Jag_N"/>
    <property type="match status" value="1"/>
</dbReference>
<evidence type="ECO:0000256" key="7">
    <source>
        <dbReference type="SAM" id="MobiDB-lite"/>
    </source>
</evidence>
<dbReference type="STRING" id="1121439.dsat_0267"/>
<dbReference type="Gene3D" id="3.30.30.80">
    <property type="entry name" value="probable RNA-binding protein from clostridium symbiosum atcc 14940"/>
    <property type="match status" value="1"/>
</dbReference>
<reference evidence="9 10" key="1">
    <citation type="journal article" date="2013" name="Genome Announc.">
        <title>Draft genome sequences for three mercury-methylating, sulfate-reducing bacteria.</title>
        <authorList>
            <person name="Brown S.D."/>
            <person name="Hurt R.A.Jr."/>
            <person name="Gilmour C.C."/>
            <person name="Elias D.A."/>
        </authorList>
    </citation>
    <scope>NUCLEOTIDE SEQUENCE [LARGE SCALE GENOMIC DNA]</scope>
    <source>
        <strain evidence="9 10">DSM 16529</strain>
    </source>
</reference>
<dbReference type="InterPro" id="IPR015946">
    <property type="entry name" value="KH_dom-like_a/b"/>
</dbReference>
<comment type="function">
    <text evidence="6">A probable RNA chaperone. Forms a complex with KhpA which binds to cellular RNA and controls its expression. Plays a role in peptidoglycan (PG) homeostasis and cell length regulation.</text>
</comment>
<keyword evidence="3 6" id="KW-0133">Cell shape</keyword>
<organism evidence="9 10">
    <name type="scientific">Alkalidesulfovibrio alkalitolerans DSM 16529</name>
    <dbReference type="NCBI Taxonomy" id="1121439"/>
    <lineage>
        <taxon>Bacteria</taxon>
        <taxon>Pseudomonadati</taxon>
        <taxon>Thermodesulfobacteriota</taxon>
        <taxon>Desulfovibrionia</taxon>
        <taxon>Desulfovibrionales</taxon>
        <taxon>Desulfovibrionaceae</taxon>
        <taxon>Alkalidesulfovibrio</taxon>
    </lineage>
</organism>
<dbReference type="RefSeq" id="WP_020886961.1">
    <property type="nucleotide sequence ID" value="NZ_ATHI01000026.1"/>
</dbReference>
<evidence type="ECO:0000256" key="4">
    <source>
        <dbReference type="ARBA" id="ARBA00023186"/>
    </source>
</evidence>
<dbReference type="PANTHER" id="PTHR35800:SF1">
    <property type="entry name" value="RNA-BINDING PROTEIN KHPB"/>
    <property type="match status" value="1"/>
</dbReference>
<evidence type="ECO:0000256" key="6">
    <source>
        <dbReference type="HAMAP-Rule" id="MF_00867"/>
    </source>
</evidence>
<feature type="region of interest" description="Disordered" evidence="7">
    <location>
        <begin position="53"/>
        <end position="130"/>
    </location>
</feature>
<comment type="similarity">
    <text evidence="6">Belongs to the KhpB RNA-binding protein family.</text>
</comment>
<keyword evidence="1 6" id="KW-0963">Cytoplasm</keyword>
<sequence length="310" mass="34471">MSDYKEFTGKTLDEAIEAACSHFSLERGKLEIEIVSGGSSGIFGLVGKKKAMVKARPRTAPAMGGQGRAEPQGRQGGKPKTDKPEPKKAEQAQVERSPAPAEPERPKAQAEKPVPQQAAPSDDVEDYDEFDEEADEINYNRAPDDEERPLDDKALEALITEAVQRLIEPIVGPQELEIIQTRDRIKVIILGEESAGLLIGREGQTINALQYLVSRIVAKQRPDEQIKIQLDAGQYRERQDDKLRQMALYLADKARQLGRAQSTKPLSSYHRRVVHLALQSDAGISTRSKGEGPLKRVLIMPRRERGQPRQ</sequence>
<name>S7T8D3_9BACT</name>
<comment type="domain">
    <text evidence="6">Has an N-terminal Jag-N domain and 2 RNA-binding domains (KH and R3H).</text>
</comment>
<keyword evidence="4 6" id="KW-0143">Chaperone</keyword>
<evidence type="ECO:0000259" key="8">
    <source>
        <dbReference type="PROSITE" id="PS51061"/>
    </source>
</evidence>
<comment type="caution">
    <text evidence="9">The sequence shown here is derived from an EMBL/GenBank/DDBJ whole genome shotgun (WGS) entry which is preliminary data.</text>
</comment>
<dbReference type="Proteomes" id="UP000014975">
    <property type="component" value="Unassembled WGS sequence"/>
</dbReference>
<dbReference type="Gene3D" id="3.30.1370.50">
    <property type="entry name" value="R3H-like domain"/>
    <property type="match status" value="1"/>
</dbReference>
<keyword evidence="5 6" id="KW-0961">Cell wall biogenesis/degradation</keyword>
<dbReference type="CDD" id="cd02414">
    <property type="entry name" value="KH-II_Jag"/>
    <property type="match status" value="1"/>
</dbReference>
<accession>S7T8D3</accession>
<dbReference type="SMART" id="SM01245">
    <property type="entry name" value="Jag_N"/>
    <property type="match status" value="1"/>
</dbReference>
<dbReference type="InterPro" id="IPR036867">
    <property type="entry name" value="R3H_dom_sf"/>
</dbReference>
<dbReference type="GO" id="GO:0005737">
    <property type="term" value="C:cytoplasm"/>
    <property type="evidence" value="ECO:0007669"/>
    <property type="project" value="UniProtKB-SubCell"/>
</dbReference>
<keyword evidence="10" id="KW-1185">Reference proteome</keyword>
<dbReference type="GO" id="GO:0008360">
    <property type="term" value="P:regulation of cell shape"/>
    <property type="evidence" value="ECO:0007669"/>
    <property type="project" value="UniProtKB-KW"/>
</dbReference>
<comment type="subunit">
    <text evidence="6">Forms a complex with KhpA.</text>
</comment>
<dbReference type="InterPro" id="IPR032782">
    <property type="entry name" value="KhpB_N"/>
</dbReference>
<dbReference type="InterPro" id="IPR001374">
    <property type="entry name" value="R3H_dom"/>
</dbReference>
<dbReference type="SUPFAM" id="SSF82708">
    <property type="entry name" value="R3H domain"/>
    <property type="match status" value="1"/>
</dbReference>
<dbReference type="PANTHER" id="PTHR35800">
    <property type="entry name" value="PROTEIN JAG"/>
    <property type="match status" value="1"/>
</dbReference>
<dbReference type="GO" id="GO:0003723">
    <property type="term" value="F:RNA binding"/>
    <property type="evidence" value="ECO:0007669"/>
    <property type="project" value="UniProtKB-UniRule"/>
</dbReference>
<dbReference type="PATRIC" id="fig|1121439.3.peg.1615"/>
<keyword evidence="2 6" id="KW-0694">RNA-binding</keyword>
<dbReference type="GO" id="GO:0071555">
    <property type="term" value="P:cell wall organization"/>
    <property type="evidence" value="ECO:0007669"/>
    <property type="project" value="UniProtKB-KW"/>
</dbReference>
<evidence type="ECO:0000256" key="3">
    <source>
        <dbReference type="ARBA" id="ARBA00022960"/>
    </source>
</evidence>
<protein>
    <recommendedName>
        <fullName evidence="6">RNA-binding protein KhpB</fullName>
    </recommendedName>
    <alternativeName>
        <fullName evidence="6">RNA-binding protein EloR</fullName>
    </alternativeName>
</protein>
<gene>
    <name evidence="6" type="primary">khpB</name>
    <name evidence="6" type="synonym">eloR</name>
    <name evidence="9" type="ORF">dsat_0267</name>
</gene>
<feature type="domain" description="R3H" evidence="8">
    <location>
        <begin position="237"/>
        <end position="303"/>
    </location>
</feature>
<evidence type="ECO:0000256" key="5">
    <source>
        <dbReference type="ARBA" id="ARBA00023316"/>
    </source>
</evidence>
<dbReference type="HAMAP" id="MF_00867">
    <property type="entry name" value="KhpB"/>
    <property type="match status" value="1"/>
</dbReference>
<dbReference type="Pfam" id="PF13083">
    <property type="entry name" value="KH_KhpA-B"/>
    <property type="match status" value="1"/>
</dbReference>
<feature type="region of interest" description="Jag_N domain" evidence="6">
    <location>
        <begin position="6"/>
        <end position="56"/>
    </location>
</feature>
<dbReference type="Gene3D" id="3.30.300.20">
    <property type="match status" value="1"/>
</dbReference>
<feature type="compositionally biased region" description="Basic and acidic residues" evidence="7">
    <location>
        <begin position="79"/>
        <end position="90"/>
    </location>
</feature>
<proteinExistence type="inferred from homology"/>
<dbReference type="InterPro" id="IPR039247">
    <property type="entry name" value="KhpB"/>
</dbReference>
<dbReference type="Pfam" id="PF01424">
    <property type="entry name" value="R3H"/>
    <property type="match status" value="1"/>
</dbReference>
<dbReference type="InterPro" id="IPR034079">
    <property type="entry name" value="R3H_KhpB"/>
</dbReference>
<dbReference type="InterPro" id="IPR038247">
    <property type="entry name" value="Jag_N_dom_sf"/>
</dbReference>
<dbReference type="CDD" id="cd02644">
    <property type="entry name" value="R3H_jag"/>
    <property type="match status" value="1"/>
</dbReference>
<dbReference type="EMBL" id="ATHI01000026">
    <property type="protein sequence ID" value="EPR32826.1"/>
    <property type="molecule type" value="Genomic_DNA"/>
</dbReference>
<evidence type="ECO:0000313" key="10">
    <source>
        <dbReference type="Proteomes" id="UP000014975"/>
    </source>
</evidence>
<dbReference type="NCBIfam" id="NF041568">
    <property type="entry name" value="Jag_EloR"/>
    <property type="match status" value="1"/>
</dbReference>
<dbReference type="PROSITE" id="PS51061">
    <property type="entry name" value="R3H"/>
    <property type="match status" value="1"/>
</dbReference>
<dbReference type="AlphaFoldDB" id="S7T8D3"/>
<dbReference type="SMART" id="SM00393">
    <property type="entry name" value="R3H"/>
    <property type="match status" value="1"/>
</dbReference>